<dbReference type="UniPathway" id="UPA00344"/>
<evidence type="ECO:0000313" key="14">
    <source>
        <dbReference type="Proteomes" id="UP000268033"/>
    </source>
</evidence>
<dbReference type="InterPro" id="IPR038987">
    <property type="entry name" value="MoeA-like"/>
</dbReference>
<dbReference type="Pfam" id="PF03454">
    <property type="entry name" value="MoeA_C"/>
    <property type="match status" value="1"/>
</dbReference>
<evidence type="ECO:0000256" key="6">
    <source>
        <dbReference type="ARBA" id="ARBA00022679"/>
    </source>
</evidence>
<comment type="caution">
    <text evidence="13">The sequence shown here is derived from an EMBL/GenBank/DDBJ whole genome shotgun (WGS) entry which is preliminary data.</text>
</comment>
<dbReference type="InterPro" id="IPR036135">
    <property type="entry name" value="MoeA_linker/N_sf"/>
</dbReference>
<dbReference type="InterPro" id="IPR001453">
    <property type="entry name" value="MoaB/Mog_dom"/>
</dbReference>
<dbReference type="Gene3D" id="2.170.190.11">
    <property type="entry name" value="Molybdopterin biosynthesis moea protein, domain 3"/>
    <property type="match status" value="1"/>
</dbReference>
<dbReference type="SUPFAM" id="SSF53218">
    <property type="entry name" value="Molybdenum cofactor biosynthesis proteins"/>
    <property type="match status" value="1"/>
</dbReference>
<dbReference type="Pfam" id="PF00994">
    <property type="entry name" value="MoCF_biosynth"/>
    <property type="match status" value="1"/>
</dbReference>
<dbReference type="SUPFAM" id="SSF63882">
    <property type="entry name" value="MoeA N-terminal region -like"/>
    <property type="match status" value="1"/>
</dbReference>
<sequence length="406" mass="42782">MNNPLLPVTDALSQMLSRVEPSSQTESVALDKALGRVLAGDVVAGFSVPGFDNSAMDGYALRFTDLTEGAALTLCGEALAGHPYSGELPQGGCVRIMTGAVIPQGADTVVMQELALVDGNNVRFSAAPRQGDNVRLKGEDIQEGSTILKTGHRLQPADIGLLASLGQGQLKVHKRLKVAVISTGDELRLPGQPLAEGQLYDSNRFLIKAMLERFGADVLDLGLVADNPLQIEAAIKRAVAEADVLVTSAGMSVGSADHTRQILEKMGEIGFWKVAIKPGKPFAFGKLGDCWFFGLPGNPVAAAVTLDQLVQPVLKALTGELAAEAHGWQATTVDKLKKQPGRTDYQRGFFWQEDGRLMVRSTGNQNSGVLSSVAYANCYILLGKDAGSVEAGAGVVIAPFGSMLAS</sequence>
<dbReference type="SMART" id="SM00852">
    <property type="entry name" value="MoCF_biosynth"/>
    <property type="match status" value="1"/>
</dbReference>
<dbReference type="Gene3D" id="2.40.340.10">
    <property type="entry name" value="MoeA, C-terminal, domain IV"/>
    <property type="match status" value="1"/>
</dbReference>
<dbReference type="Proteomes" id="UP000268033">
    <property type="component" value="Unassembled WGS sequence"/>
</dbReference>
<dbReference type="GO" id="GO:0006777">
    <property type="term" value="P:Mo-molybdopterin cofactor biosynthetic process"/>
    <property type="evidence" value="ECO:0007669"/>
    <property type="project" value="UniProtKB-UniRule"/>
</dbReference>
<dbReference type="PROSITE" id="PS01079">
    <property type="entry name" value="MOCF_BIOSYNTHESIS_2"/>
    <property type="match status" value="1"/>
</dbReference>
<proteinExistence type="inferred from homology"/>
<keyword evidence="6 11" id="KW-0808">Transferase</keyword>
<dbReference type="GO" id="GO:0005829">
    <property type="term" value="C:cytosol"/>
    <property type="evidence" value="ECO:0007669"/>
    <property type="project" value="TreeGrafter"/>
</dbReference>
<dbReference type="NCBIfam" id="TIGR00177">
    <property type="entry name" value="molyb_syn"/>
    <property type="match status" value="1"/>
</dbReference>
<dbReference type="STRING" id="584787.GCA_001247655_01209"/>
<dbReference type="InterPro" id="IPR036425">
    <property type="entry name" value="MoaB/Mog-like_dom_sf"/>
</dbReference>
<name>A0A3N1PSY0_9GAMM</name>
<comment type="pathway">
    <text evidence="3 11">Cofactor biosynthesis; molybdopterin biosynthesis.</text>
</comment>
<keyword evidence="5 11" id="KW-0500">Molybdenum</keyword>
<keyword evidence="7 11" id="KW-0479">Metal-binding</keyword>
<dbReference type="EC" id="2.10.1.1" evidence="11"/>
<dbReference type="PANTHER" id="PTHR10192:SF5">
    <property type="entry name" value="GEPHYRIN"/>
    <property type="match status" value="1"/>
</dbReference>
<comment type="cofactor">
    <cofactor evidence="1 11">
        <name>Mg(2+)</name>
        <dbReference type="ChEBI" id="CHEBI:18420"/>
    </cofactor>
</comment>
<dbReference type="NCBIfam" id="NF045515">
    <property type="entry name" value="Glp_gephyrin"/>
    <property type="match status" value="1"/>
</dbReference>
<dbReference type="SUPFAM" id="SSF63867">
    <property type="entry name" value="MoeA C-terminal domain-like"/>
    <property type="match status" value="1"/>
</dbReference>
<dbReference type="InterPro" id="IPR005110">
    <property type="entry name" value="MoeA_linker/N"/>
</dbReference>
<protein>
    <recommendedName>
        <fullName evidence="11">Molybdopterin molybdenumtransferase</fullName>
        <ecNumber evidence="11">2.10.1.1</ecNumber>
    </recommendedName>
</protein>
<keyword evidence="14" id="KW-1185">Reference proteome</keyword>
<evidence type="ECO:0000256" key="5">
    <source>
        <dbReference type="ARBA" id="ARBA00022505"/>
    </source>
</evidence>
<feature type="domain" description="MoaB/Mog" evidence="12">
    <location>
        <begin position="179"/>
        <end position="316"/>
    </location>
</feature>
<dbReference type="InterPro" id="IPR005111">
    <property type="entry name" value="MoeA_C_domain_IV"/>
</dbReference>
<dbReference type="EMBL" id="RJUL01000004">
    <property type="protein sequence ID" value="ROQ27646.1"/>
    <property type="molecule type" value="Genomic_DNA"/>
</dbReference>
<dbReference type="RefSeq" id="WP_123421433.1">
    <property type="nucleotide sequence ID" value="NZ_RJUL01000004.1"/>
</dbReference>
<dbReference type="InterPro" id="IPR008284">
    <property type="entry name" value="MoCF_biosynth_CS"/>
</dbReference>
<accession>A0A3N1PSY0</accession>
<evidence type="ECO:0000259" key="12">
    <source>
        <dbReference type="SMART" id="SM00852"/>
    </source>
</evidence>
<keyword evidence="9 11" id="KW-0501">Molybdenum cofactor biosynthesis</keyword>
<dbReference type="CDD" id="cd00887">
    <property type="entry name" value="MoeA"/>
    <property type="match status" value="1"/>
</dbReference>
<dbReference type="FunFam" id="3.40.980.10:FF:000004">
    <property type="entry name" value="Molybdopterin molybdenumtransferase"/>
    <property type="match status" value="1"/>
</dbReference>
<reference evidence="13 14" key="1">
    <citation type="submission" date="2018-11" db="EMBL/GenBank/DDBJ databases">
        <title>Genomic Encyclopedia of Type Strains, Phase IV (KMG-IV): sequencing the most valuable type-strain genomes for metagenomic binning, comparative biology and taxonomic classification.</title>
        <authorList>
            <person name="Goeker M."/>
        </authorList>
    </citation>
    <scope>NUCLEOTIDE SEQUENCE [LARGE SCALE GENOMIC DNA]</scope>
    <source>
        <strain evidence="13 14">DSM 21945</strain>
    </source>
</reference>
<gene>
    <name evidence="13" type="ORF">EDC28_104303</name>
</gene>
<comment type="catalytic activity">
    <reaction evidence="10">
        <text>adenylyl-molybdopterin + molybdate = Mo-molybdopterin + AMP + H(+)</text>
        <dbReference type="Rhea" id="RHEA:35047"/>
        <dbReference type="ChEBI" id="CHEBI:15378"/>
        <dbReference type="ChEBI" id="CHEBI:36264"/>
        <dbReference type="ChEBI" id="CHEBI:62727"/>
        <dbReference type="ChEBI" id="CHEBI:71302"/>
        <dbReference type="ChEBI" id="CHEBI:456215"/>
        <dbReference type="EC" id="2.10.1.1"/>
    </reaction>
</comment>
<dbReference type="Gene3D" id="3.40.980.10">
    <property type="entry name" value="MoaB/Mog-like domain"/>
    <property type="match status" value="1"/>
</dbReference>
<dbReference type="PANTHER" id="PTHR10192">
    <property type="entry name" value="MOLYBDOPTERIN BIOSYNTHESIS PROTEIN"/>
    <property type="match status" value="1"/>
</dbReference>
<evidence type="ECO:0000256" key="7">
    <source>
        <dbReference type="ARBA" id="ARBA00022723"/>
    </source>
</evidence>
<dbReference type="Gene3D" id="3.90.105.10">
    <property type="entry name" value="Molybdopterin biosynthesis moea protein, domain 2"/>
    <property type="match status" value="1"/>
</dbReference>
<dbReference type="GO" id="GO:0061599">
    <property type="term" value="F:molybdopterin molybdotransferase activity"/>
    <property type="evidence" value="ECO:0007669"/>
    <property type="project" value="UniProtKB-UniRule"/>
</dbReference>
<evidence type="ECO:0000313" key="13">
    <source>
        <dbReference type="EMBL" id="ROQ27646.1"/>
    </source>
</evidence>
<comment type="function">
    <text evidence="2 11">Catalyzes the insertion of molybdate into adenylated molybdopterin with the concomitant release of AMP.</text>
</comment>
<evidence type="ECO:0000256" key="1">
    <source>
        <dbReference type="ARBA" id="ARBA00001946"/>
    </source>
</evidence>
<evidence type="ECO:0000256" key="11">
    <source>
        <dbReference type="RuleBase" id="RU365090"/>
    </source>
</evidence>
<dbReference type="Pfam" id="PF03453">
    <property type="entry name" value="MoeA_N"/>
    <property type="match status" value="1"/>
</dbReference>
<dbReference type="AlphaFoldDB" id="A0A3N1PSY0"/>
<organism evidence="13 14">
    <name type="scientific">Gallaecimonas pentaromativorans</name>
    <dbReference type="NCBI Taxonomy" id="584787"/>
    <lineage>
        <taxon>Bacteria</taxon>
        <taxon>Pseudomonadati</taxon>
        <taxon>Pseudomonadota</taxon>
        <taxon>Gammaproteobacteria</taxon>
        <taxon>Enterobacterales</taxon>
        <taxon>Gallaecimonadaceae</taxon>
        <taxon>Gallaecimonas</taxon>
    </lineage>
</organism>
<evidence type="ECO:0000256" key="2">
    <source>
        <dbReference type="ARBA" id="ARBA00002901"/>
    </source>
</evidence>
<evidence type="ECO:0000256" key="3">
    <source>
        <dbReference type="ARBA" id="ARBA00005046"/>
    </source>
</evidence>
<evidence type="ECO:0000256" key="9">
    <source>
        <dbReference type="ARBA" id="ARBA00023150"/>
    </source>
</evidence>
<evidence type="ECO:0000256" key="10">
    <source>
        <dbReference type="ARBA" id="ARBA00047317"/>
    </source>
</evidence>
<keyword evidence="8 11" id="KW-0460">Magnesium</keyword>
<dbReference type="GO" id="GO:0046872">
    <property type="term" value="F:metal ion binding"/>
    <property type="evidence" value="ECO:0007669"/>
    <property type="project" value="UniProtKB-UniRule"/>
</dbReference>
<dbReference type="InterPro" id="IPR036688">
    <property type="entry name" value="MoeA_C_domain_IV_sf"/>
</dbReference>
<evidence type="ECO:0000256" key="8">
    <source>
        <dbReference type="ARBA" id="ARBA00022842"/>
    </source>
</evidence>
<evidence type="ECO:0000256" key="4">
    <source>
        <dbReference type="ARBA" id="ARBA00010763"/>
    </source>
</evidence>
<comment type="similarity">
    <text evidence="4 11">Belongs to the MoeA family.</text>
</comment>